<comment type="caution">
    <text evidence="2">The sequence shown here is derived from an EMBL/GenBank/DDBJ whole genome shotgun (WGS) entry which is preliminary data.</text>
</comment>
<name>A0ABV9QR40_9GAMM</name>
<organism evidence="2 3">
    <name type="scientific">Dokdonella ginsengisoli</name>
    <dbReference type="NCBI Taxonomy" id="363846"/>
    <lineage>
        <taxon>Bacteria</taxon>
        <taxon>Pseudomonadati</taxon>
        <taxon>Pseudomonadota</taxon>
        <taxon>Gammaproteobacteria</taxon>
        <taxon>Lysobacterales</taxon>
        <taxon>Rhodanobacteraceae</taxon>
        <taxon>Dokdonella</taxon>
    </lineage>
</organism>
<dbReference type="RefSeq" id="WP_380019016.1">
    <property type="nucleotide sequence ID" value="NZ_JBHSHD010000003.1"/>
</dbReference>
<sequence>MRNDHRITRCRTPLFAATAALALAATIAPRTAPAQVTFDVIGPHEYDLPVGYEPWNVFVQYVTVQDNDKAFDGSGDRFKLDPGSRAITGLSKWVHFFTVDSLPNVGMGFEVIQPEVNLRTDATSTVRANTNSGFGDTMIGYAIWYKPTPGTTLGLQTFLQMPIGSNEVSDTNWKNLTSAFWYVPFGDGRWGWTGDFGFVVQSPRDDGVHPGVTVHTNNRLGFKATGLLEPFVAVDYERTGKGSVRGGGKTPSSHALDLGAGLMFHLHPKHSLALRYSRSTEGENHSSNDSMNIKYVYVF</sequence>
<accession>A0ABV9QR40</accession>
<keyword evidence="3" id="KW-1185">Reference proteome</keyword>
<keyword evidence="1" id="KW-0732">Signal</keyword>
<protein>
    <submittedName>
        <fullName evidence="2">Transporter</fullName>
    </submittedName>
</protein>
<dbReference type="Pfam" id="PF13557">
    <property type="entry name" value="Phenol_MetA_deg"/>
    <property type="match status" value="1"/>
</dbReference>
<feature type="signal peptide" evidence="1">
    <location>
        <begin position="1"/>
        <end position="34"/>
    </location>
</feature>
<evidence type="ECO:0000313" key="2">
    <source>
        <dbReference type="EMBL" id="MFC4819262.1"/>
    </source>
</evidence>
<feature type="chain" id="PRO_5046202790" evidence="1">
    <location>
        <begin position="35"/>
        <end position="299"/>
    </location>
</feature>
<dbReference type="InterPro" id="IPR025737">
    <property type="entry name" value="FApF"/>
</dbReference>
<dbReference type="Proteomes" id="UP001595886">
    <property type="component" value="Unassembled WGS sequence"/>
</dbReference>
<reference evidence="3" key="1">
    <citation type="journal article" date="2019" name="Int. J. Syst. Evol. Microbiol.">
        <title>The Global Catalogue of Microorganisms (GCM) 10K type strain sequencing project: providing services to taxonomists for standard genome sequencing and annotation.</title>
        <authorList>
            <consortium name="The Broad Institute Genomics Platform"/>
            <consortium name="The Broad Institute Genome Sequencing Center for Infectious Disease"/>
            <person name="Wu L."/>
            <person name="Ma J."/>
        </authorList>
    </citation>
    <scope>NUCLEOTIDE SEQUENCE [LARGE SCALE GENOMIC DNA]</scope>
    <source>
        <strain evidence="3">CCUG 30340</strain>
    </source>
</reference>
<gene>
    <name evidence="2" type="ORF">ACFO6Q_02940</name>
</gene>
<evidence type="ECO:0000256" key="1">
    <source>
        <dbReference type="SAM" id="SignalP"/>
    </source>
</evidence>
<evidence type="ECO:0000313" key="3">
    <source>
        <dbReference type="Proteomes" id="UP001595886"/>
    </source>
</evidence>
<proteinExistence type="predicted"/>
<dbReference type="EMBL" id="JBHSHD010000003">
    <property type="protein sequence ID" value="MFC4819262.1"/>
    <property type="molecule type" value="Genomic_DNA"/>
</dbReference>